<dbReference type="RefSeq" id="WP_183474939.1">
    <property type="nucleotide sequence ID" value="NZ_JACIBX010000015.1"/>
</dbReference>
<comment type="caution">
    <text evidence="2">The sequence shown here is derived from an EMBL/GenBank/DDBJ whole genome shotgun (WGS) entry which is preliminary data.</text>
</comment>
<accession>A0ABR6HSS0</accession>
<keyword evidence="3" id="KW-1185">Reference proteome</keyword>
<dbReference type="EMBL" id="JACIBX010000015">
    <property type="protein sequence ID" value="MBB3713458.1"/>
    <property type="molecule type" value="Genomic_DNA"/>
</dbReference>
<dbReference type="InterPro" id="IPR041920">
    <property type="entry name" value="ROS/MUCR_sf"/>
</dbReference>
<dbReference type="Gene3D" id="1.10.10.1550">
    <property type="entry name" value="ROS/MUCR transcriptional regulator protein"/>
    <property type="match status" value="1"/>
</dbReference>
<dbReference type="Pfam" id="PF05443">
    <property type="entry name" value="ROS_MUCR"/>
    <property type="match status" value="1"/>
</dbReference>
<evidence type="ECO:0000313" key="3">
    <source>
        <dbReference type="Proteomes" id="UP000576152"/>
    </source>
</evidence>
<reference evidence="2 3" key="1">
    <citation type="submission" date="2020-08" db="EMBL/GenBank/DDBJ databases">
        <title>Genomic Encyclopedia of Type Strains, Phase III (KMG-III): the genomes of soil and plant-associated and newly described type strains.</title>
        <authorList>
            <person name="Whitman W."/>
        </authorList>
    </citation>
    <scope>NUCLEOTIDE SEQUENCE [LARGE SCALE GENOMIC DNA]</scope>
    <source>
        <strain evidence="2 3">CECT 8572</strain>
    </source>
</reference>
<name>A0ABR6HSS0_9RHOB</name>
<comment type="similarity">
    <text evidence="1">Belongs to the ros/MucR family.</text>
</comment>
<organism evidence="2 3">
    <name type="scientific">Limimaricola variabilis</name>
    <dbReference type="NCBI Taxonomy" id="1492771"/>
    <lineage>
        <taxon>Bacteria</taxon>
        <taxon>Pseudomonadati</taxon>
        <taxon>Pseudomonadota</taxon>
        <taxon>Alphaproteobacteria</taxon>
        <taxon>Rhodobacterales</taxon>
        <taxon>Paracoccaceae</taxon>
        <taxon>Limimaricola</taxon>
    </lineage>
</organism>
<dbReference type="InterPro" id="IPR008807">
    <property type="entry name" value="ROS_MUCR"/>
</dbReference>
<gene>
    <name evidence="2" type="ORF">FHS00_003062</name>
</gene>
<protein>
    <submittedName>
        <fullName evidence="2">Transcriptional regulator</fullName>
    </submittedName>
</protein>
<evidence type="ECO:0000313" key="2">
    <source>
        <dbReference type="EMBL" id="MBB3713458.1"/>
    </source>
</evidence>
<sequence length="148" mass="15863">MTKSNSKTELLSTIVASYASRPDVTSDDIVALVAKLSRELGIAVEGDAVTEAHAAVPGGLTPALPLSRAVTQDKVFCLCCGKGFKMLKRHLGAEHGMTEAEYRAAFGLPEDMPLVAPSYSERKANYARKVGFGRYSREAARQGDETVD</sequence>
<proteinExistence type="inferred from homology"/>
<dbReference type="Proteomes" id="UP000576152">
    <property type="component" value="Unassembled WGS sequence"/>
</dbReference>
<evidence type="ECO:0000256" key="1">
    <source>
        <dbReference type="ARBA" id="ARBA00007031"/>
    </source>
</evidence>